<dbReference type="GO" id="GO:0006388">
    <property type="term" value="P:tRNA splicing, via endonucleolytic cleavage and ligation"/>
    <property type="evidence" value="ECO:0007669"/>
    <property type="project" value="UniProtKB-UniRule"/>
</dbReference>
<organism evidence="6 7">
    <name type="scientific">Methylobrevis pamukkalensis</name>
    <dbReference type="NCBI Taxonomy" id="1439726"/>
    <lineage>
        <taxon>Bacteria</taxon>
        <taxon>Pseudomonadati</taxon>
        <taxon>Pseudomonadota</taxon>
        <taxon>Alphaproteobacteria</taxon>
        <taxon>Hyphomicrobiales</taxon>
        <taxon>Pleomorphomonadaceae</taxon>
        <taxon>Methylobrevis</taxon>
    </lineage>
</organism>
<evidence type="ECO:0000313" key="6">
    <source>
        <dbReference type="EMBL" id="ODN71641.1"/>
    </source>
</evidence>
<dbReference type="HAMAP" id="MF_00299">
    <property type="entry name" value="KptA"/>
    <property type="match status" value="1"/>
</dbReference>
<proteinExistence type="inferred from homology"/>
<dbReference type="AlphaFoldDB" id="A0A1E3H814"/>
<keyword evidence="7" id="KW-1185">Reference proteome</keyword>
<evidence type="ECO:0000256" key="3">
    <source>
        <dbReference type="ARBA" id="ARBA00023027"/>
    </source>
</evidence>
<dbReference type="PANTHER" id="PTHR12684">
    <property type="entry name" value="PUTATIVE PHOSPHOTRANSFERASE"/>
    <property type="match status" value="1"/>
</dbReference>
<dbReference type="EMBL" id="MCRJ01000017">
    <property type="protein sequence ID" value="ODN71641.1"/>
    <property type="molecule type" value="Genomic_DNA"/>
</dbReference>
<protein>
    <recommendedName>
        <fullName evidence="5">Probable RNA 2'-phosphotransferase</fullName>
        <ecNumber evidence="5">2.7.1.-</ecNumber>
    </recommendedName>
</protein>
<dbReference type="Gene3D" id="1.10.10.970">
    <property type="entry name" value="RNA 2'-phosphotransferase, Tpt1/KptA family, N-terminal domain"/>
    <property type="match status" value="1"/>
</dbReference>
<dbReference type="Pfam" id="PF01885">
    <property type="entry name" value="PTS_2-RNA"/>
    <property type="match status" value="1"/>
</dbReference>
<comment type="caution">
    <text evidence="6">The sequence shown here is derived from an EMBL/GenBank/DDBJ whole genome shotgun (WGS) entry which is preliminary data.</text>
</comment>
<evidence type="ECO:0000313" key="7">
    <source>
        <dbReference type="Proteomes" id="UP000094622"/>
    </source>
</evidence>
<dbReference type="SUPFAM" id="SSF56399">
    <property type="entry name" value="ADP-ribosylation"/>
    <property type="match status" value="1"/>
</dbReference>
<dbReference type="Gene3D" id="3.20.170.30">
    <property type="match status" value="1"/>
</dbReference>
<evidence type="ECO:0000256" key="4">
    <source>
        <dbReference type="ARBA" id="ARBA00025212"/>
    </source>
</evidence>
<dbReference type="InterPro" id="IPR022928">
    <property type="entry name" value="RNA_2'-PTrans_KptA"/>
</dbReference>
<dbReference type="InterPro" id="IPR042080">
    <property type="entry name" value="RNA_2'-PTrans_N"/>
</dbReference>
<keyword evidence="3 5" id="KW-0520">NAD</keyword>
<dbReference type="NCBIfam" id="NF002014">
    <property type="entry name" value="PRK00819.1-4"/>
    <property type="match status" value="1"/>
</dbReference>
<dbReference type="OrthoDB" id="4537997at2"/>
<name>A0A1E3H814_9HYPH</name>
<dbReference type="InterPro" id="IPR042081">
    <property type="entry name" value="RNA_2'-PTrans_C"/>
</dbReference>
<keyword evidence="2 5" id="KW-0808">Transferase</keyword>
<comment type="similarity">
    <text evidence="1 5">Belongs to the KptA/TPT1 family.</text>
</comment>
<dbReference type="GO" id="GO:0003950">
    <property type="term" value="F:NAD+ poly-ADP-ribosyltransferase activity"/>
    <property type="evidence" value="ECO:0007669"/>
    <property type="project" value="InterPro"/>
</dbReference>
<evidence type="ECO:0000256" key="2">
    <source>
        <dbReference type="ARBA" id="ARBA00022679"/>
    </source>
</evidence>
<dbReference type="InterPro" id="IPR002745">
    <property type="entry name" value="Ptrans_KptA/Tpt1"/>
</dbReference>
<sequence>MSKEISKFLSLVLRHAPEKIGITLDANGWVDVDVLLAAATASGVAIDRATIDRVVADNDKKRFTFSADGERIRAAQGHSVSVDLALVPSTPPDVLFHGTAVTSLASILATGLSSRSRQHVHLSHDEATATRVGSRHGRPVVLHVDAAAMHRDGHLFFCADNGVWLTEAVPTAYLREI</sequence>
<dbReference type="PATRIC" id="fig|1439726.3.peg.1107"/>
<evidence type="ECO:0000256" key="1">
    <source>
        <dbReference type="ARBA" id="ARBA00009836"/>
    </source>
</evidence>
<dbReference type="GO" id="GO:0000215">
    <property type="term" value="F:tRNA 2'-phosphotransferase activity"/>
    <property type="evidence" value="ECO:0007669"/>
    <property type="project" value="TreeGrafter"/>
</dbReference>
<evidence type="ECO:0000256" key="5">
    <source>
        <dbReference type="HAMAP-Rule" id="MF_00299"/>
    </source>
</evidence>
<comment type="function">
    <text evidence="4 5">Removes the 2'-phosphate from RNA via an intermediate in which the phosphate is ADP-ribosylated by NAD followed by a presumed transesterification to release the RNA and generate ADP-ribose 1''-2''-cyclic phosphate (APPR&gt;P). May function as an ADP-ribosylase.</text>
</comment>
<dbReference type="RefSeq" id="WP_069306080.1">
    <property type="nucleotide sequence ID" value="NZ_MCRJ01000017.1"/>
</dbReference>
<dbReference type="EC" id="2.7.1.-" evidence="5"/>
<gene>
    <name evidence="5" type="primary">kptA</name>
    <name evidence="6" type="ORF">A6302_01062</name>
</gene>
<dbReference type="Proteomes" id="UP000094622">
    <property type="component" value="Unassembled WGS sequence"/>
</dbReference>
<reference evidence="6 7" key="1">
    <citation type="submission" date="2016-07" db="EMBL/GenBank/DDBJ databases">
        <title>Draft Genome Sequence of Methylobrevis pamukkalensis PK2.</title>
        <authorList>
            <person name="Vasilenko O.V."/>
            <person name="Doronina N.V."/>
            <person name="Shmareva M.N."/>
            <person name="Tarlachkov S.V."/>
            <person name="Mustakhimov I."/>
            <person name="Trotsenko Y.A."/>
        </authorList>
    </citation>
    <scope>NUCLEOTIDE SEQUENCE [LARGE SCALE GENOMIC DNA]</scope>
    <source>
        <strain evidence="6 7">PK2</strain>
    </source>
</reference>
<accession>A0A1E3H814</accession>
<dbReference type="PANTHER" id="PTHR12684:SF2">
    <property type="entry name" value="TRNA 2'-PHOSPHOTRANSFERASE 1"/>
    <property type="match status" value="1"/>
</dbReference>